<dbReference type="Proteomes" id="UP000219329">
    <property type="component" value="Unassembled WGS sequence"/>
</dbReference>
<gene>
    <name evidence="2" type="ORF">CNF02_12915</name>
</gene>
<feature type="chain" id="PRO_5013173307" description="DUF4440 domain-containing protein" evidence="1">
    <location>
        <begin position="22"/>
        <end position="283"/>
    </location>
</feature>
<comment type="caution">
    <text evidence="2">The sequence shown here is derived from an EMBL/GenBank/DDBJ whole genome shotgun (WGS) entry which is preliminary data.</text>
</comment>
<evidence type="ECO:0000256" key="1">
    <source>
        <dbReference type="SAM" id="SignalP"/>
    </source>
</evidence>
<evidence type="ECO:0008006" key="4">
    <source>
        <dbReference type="Google" id="ProtNLM"/>
    </source>
</evidence>
<organism evidence="2 3">
    <name type="scientific">OM182 bacterium MED-G28</name>
    <dbReference type="NCBI Taxonomy" id="1986256"/>
    <lineage>
        <taxon>Bacteria</taxon>
        <taxon>Pseudomonadati</taxon>
        <taxon>Pseudomonadota</taxon>
        <taxon>Gammaproteobacteria</taxon>
        <taxon>OMG group</taxon>
        <taxon>OM182 clade</taxon>
    </lineage>
</organism>
<name>A0A2A5W6G9_9GAMM</name>
<keyword evidence="1" id="KW-0732">Signal</keyword>
<evidence type="ECO:0000313" key="3">
    <source>
        <dbReference type="Proteomes" id="UP000219329"/>
    </source>
</evidence>
<protein>
    <recommendedName>
        <fullName evidence="4">DUF4440 domain-containing protein</fullName>
    </recommendedName>
</protein>
<reference evidence="2 3" key="1">
    <citation type="submission" date="2017-08" db="EMBL/GenBank/DDBJ databases">
        <title>Fine stratification of microbial communities through a metagenomic profile of the photic zone.</title>
        <authorList>
            <person name="Haro-Moreno J.M."/>
            <person name="Lopez-Perez M."/>
            <person name="De La Torre J."/>
            <person name="Picazo A."/>
            <person name="Camacho A."/>
            <person name="Rodriguez-Valera F."/>
        </authorList>
    </citation>
    <scope>NUCLEOTIDE SEQUENCE [LARGE SCALE GENOMIC DNA]</scope>
    <source>
        <strain evidence="2">MED-G28</strain>
    </source>
</reference>
<evidence type="ECO:0000313" key="2">
    <source>
        <dbReference type="EMBL" id="PDH32125.1"/>
    </source>
</evidence>
<proteinExistence type="predicted"/>
<feature type="signal peptide" evidence="1">
    <location>
        <begin position="1"/>
        <end position="21"/>
    </location>
</feature>
<sequence>MKKLLTIITLLFLLAPAIAPAQNEEAIQNAKSALENFLEDWNRSDLDAIQKHLSFPHVTHGQGRLIVAQQEGDFAQDFGMLRRQGWRRSSFDSLLPLQASESKVNFLVDFTRYGADNEIIFSGQVFYVVTKQHDGWGMHYRSGGPPERAITEGARDTAIQEATIAIYKFFEAFNSADNNALLNYNHVPQAMLNTRFLHATNNETPPVRMNFDAMRESELWSYSILEDLEVVHVMNNKVIFQLEFERFNSSGNKYSRVPAVWVLTKINDKWGVQYRSLMPAIIP</sequence>
<accession>A0A2A5W6G9</accession>
<dbReference type="EMBL" id="NTJZ01000022">
    <property type="protein sequence ID" value="PDH32125.1"/>
    <property type="molecule type" value="Genomic_DNA"/>
</dbReference>
<dbReference type="AlphaFoldDB" id="A0A2A5W6G9"/>